<gene>
    <name evidence="1" type="ORF">HAX54_048757</name>
</gene>
<proteinExistence type="predicted"/>
<dbReference type="EMBL" id="JACEIK010000810">
    <property type="protein sequence ID" value="MCD7462555.1"/>
    <property type="molecule type" value="Genomic_DNA"/>
</dbReference>
<evidence type="ECO:0000313" key="2">
    <source>
        <dbReference type="Proteomes" id="UP000823775"/>
    </source>
</evidence>
<comment type="caution">
    <text evidence="1">The sequence shown here is derived from an EMBL/GenBank/DDBJ whole genome shotgun (WGS) entry which is preliminary data.</text>
</comment>
<organism evidence="1 2">
    <name type="scientific">Datura stramonium</name>
    <name type="common">Jimsonweed</name>
    <name type="synonym">Common thornapple</name>
    <dbReference type="NCBI Taxonomy" id="4076"/>
    <lineage>
        <taxon>Eukaryota</taxon>
        <taxon>Viridiplantae</taxon>
        <taxon>Streptophyta</taxon>
        <taxon>Embryophyta</taxon>
        <taxon>Tracheophyta</taxon>
        <taxon>Spermatophyta</taxon>
        <taxon>Magnoliopsida</taxon>
        <taxon>eudicotyledons</taxon>
        <taxon>Gunneridae</taxon>
        <taxon>Pentapetalae</taxon>
        <taxon>asterids</taxon>
        <taxon>lamiids</taxon>
        <taxon>Solanales</taxon>
        <taxon>Solanaceae</taxon>
        <taxon>Solanoideae</taxon>
        <taxon>Datureae</taxon>
        <taxon>Datura</taxon>
    </lineage>
</organism>
<keyword evidence="2" id="KW-1185">Reference proteome</keyword>
<accession>A0ABS8SUR5</accession>
<dbReference type="Proteomes" id="UP000823775">
    <property type="component" value="Unassembled WGS sequence"/>
</dbReference>
<protein>
    <submittedName>
        <fullName evidence="1">Uncharacterized protein</fullName>
    </submittedName>
</protein>
<evidence type="ECO:0000313" key="1">
    <source>
        <dbReference type="EMBL" id="MCD7462555.1"/>
    </source>
</evidence>
<sequence>MGTAFRSDHRAGASPLPTEKHLQVLNFSHSLLNGMYAYHSSLLRIVDYSWVWWGSEIEKCGCGMWCSEQSSFKLLLTTGAIPTSRESPPAKRRSNAYRKALFIIIMSNLKHECGLILYAPALSSKNTTHALIEVAILQHIRDRKHINVKRLSQ</sequence>
<name>A0ABS8SUR5_DATST</name>
<reference evidence="1 2" key="1">
    <citation type="journal article" date="2021" name="BMC Genomics">
        <title>Datura genome reveals duplications of psychoactive alkaloid biosynthetic genes and high mutation rate following tissue culture.</title>
        <authorList>
            <person name="Rajewski A."/>
            <person name="Carter-House D."/>
            <person name="Stajich J."/>
            <person name="Litt A."/>
        </authorList>
    </citation>
    <scope>NUCLEOTIDE SEQUENCE [LARGE SCALE GENOMIC DNA]</scope>
    <source>
        <strain evidence="1">AR-01</strain>
    </source>
</reference>
<feature type="non-terminal residue" evidence="1">
    <location>
        <position position="153"/>
    </location>
</feature>